<dbReference type="PANTHER" id="PTHR16469:SF27">
    <property type="entry name" value="UBIQUITIN-ASSOCIATED AND SH3 DOMAIN-CONTAINING BA-RELATED"/>
    <property type="match status" value="1"/>
</dbReference>
<dbReference type="STRING" id="27835.A0A158QYF5"/>
<keyword evidence="2" id="KW-1185">Reference proteome</keyword>
<proteinExistence type="predicted"/>
<organism evidence="3">
    <name type="scientific">Nippostrongylus brasiliensis</name>
    <name type="common">Rat hookworm</name>
    <dbReference type="NCBI Taxonomy" id="27835"/>
    <lineage>
        <taxon>Eukaryota</taxon>
        <taxon>Metazoa</taxon>
        <taxon>Ecdysozoa</taxon>
        <taxon>Nematoda</taxon>
        <taxon>Chromadorea</taxon>
        <taxon>Rhabditida</taxon>
        <taxon>Rhabditina</taxon>
        <taxon>Rhabditomorpha</taxon>
        <taxon>Strongyloidea</taxon>
        <taxon>Heligmosomidae</taxon>
        <taxon>Nippostrongylus</taxon>
    </lineage>
</organism>
<protein>
    <submittedName>
        <fullName evidence="3">Sulfatase domain-containing protein</fullName>
    </submittedName>
</protein>
<dbReference type="WBParaSite" id="NBR_0000841801-mRNA-1">
    <property type="protein sequence ID" value="NBR_0000841801-mRNA-1"/>
    <property type="gene ID" value="NBR_0000841801"/>
</dbReference>
<evidence type="ECO:0000313" key="3">
    <source>
        <dbReference type="WBParaSite" id="NBR_0000841801-mRNA-1"/>
    </source>
</evidence>
<sequence length="533" mass="61429">MFMVWLCSILNHQIDANMWFQSAVFSRNSVHLRKGSFTPELIRKNLIKSPRSWISTFFPQETLPFAFRYTPCDLNMPKTVPKRKDDWKTANDTPLTVIGFSELISVEPGLHEWMQWTRYHRPTFMEPVELHENGYPIDTDYKPIIELRDLSSTETLEEFYDRGYSVVKQLLERHSSGAILLAAHGDMPDCCTRKLCGGEPRPFDDFFALVKRTPFLGCVQAVEEQDGSWKIGPSPIPPLTHMDNGTYDSQQLCRPVPPMDEEMRNDIPPWMRNQCSSCSLGFSELISVEPGLHEWMQCTSARYHRPTYMEPVELHENGFPIDTDYKPIIELRELSSTETLEEFYDRGYSVVKQLLERHSSGAILLAAHGDMPDCCTRKLCGGEPRPFDDFFALVKRTPFLGCVQAVEEQDGSWRIGPSPIPPLTHMDNGTYDSQQLCRPVPPMDEEMRNDIPPWMRKKAHKVLLPRTLPFADLKPNVSQKYHRRETRRAMRFCLQYPRFIMDLEGVRLGGKVPTLRSEHATNLAKTKGRLENG</sequence>
<dbReference type="InterPro" id="IPR051710">
    <property type="entry name" value="Phosphatase_SH3-domain"/>
</dbReference>
<dbReference type="InterPro" id="IPR013078">
    <property type="entry name" value="His_Pase_superF_clade-1"/>
</dbReference>
<name>A0A158QYF5_NIPBR</name>
<gene>
    <name evidence="1" type="ORF">NBR_LOCUS8419</name>
</gene>
<dbReference type="PANTHER" id="PTHR16469">
    <property type="entry name" value="UBIQUITIN-ASSOCIATED AND SH3 DOMAIN-CONTAINING BA-RELATED"/>
    <property type="match status" value="1"/>
</dbReference>
<dbReference type="InterPro" id="IPR029033">
    <property type="entry name" value="His_PPase_superfam"/>
</dbReference>
<evidence type="ECO:0000313" key="2">
    <source>
        <dbReference type="Proteomes" id="UP000271162"/>
    </source>
</evidence>
<dbReference type="Pfam" id="PF00300">
    <property type="entry name" value="His_Phos_1"/>
    <property type="match status" value="1"/>
</dbReference>
<dbReference type="GO" id="GO:0016791">
    <property type="term" value="F:phosphatase activity"/>
    <property type="evidence" value="ECO:0007669"/>
    <property type="project" value="UniProtKB-ARBA"/>
</dbReference>
<dbReference type="Proteomes" id="UP000271162">
    <property type="component" value="Unassembled WGS sequence"/>
</dbReference>
<dbReference type="Gene3D" id="3.40.50.1240">
    <property type="entry name" value="Phosphoglycerate mutase-like"/>
    <property type="match status" value="3"/>
</dbReference>
<accession>A0A158QYF5</accession>
<dbReference type="EMBL" id="UYSL01020002">
    <property type="protein sequence ID" value="VDL72008.1"/>
    <property type="molecule type" value="Genomic_DNA"/>
</dbReference>
<reference evidence="3" key="1">
    <citation type="submission" date="2016-04" db="UniProtKB">
        <authorList>
            <consortium name="WormBaseParasite"/>
        </authorList>
    </citation>
    <scope>IDENTIFICATION</scope>
</reference>
<dbReference type="AlphaFoldDB" id="A0A158QYF5"/>
<evidence type="ECO:0000313" key="1">
    <source>
        <dbReference type="EMBL" id="VDL72008.1"/>
    </source>
</evidence>
<reference evidence="1 2" key="2">
    <citation type="submission" date="2018-11" db="EMBL/GenBank/DDBJ databases">
        <authorList>
            <consortium name="Pathogen Informatics"/>
        </authorList>
    </citation>
    <scope>NUCLEOTIDE SEQUENCE [LARGE SCALE GENOMIC DNA]</scope>
</reference>
<dbReference type="SUPFAM" id="SSF53254">
    <property type="entry name" value="Phosphoglycerate mutase-like"/>
    <property type="match status" value="2"/>
</dbReference>